<accession>A0A0E9S5J8</accession>
<proteinExistence type="predicted"/>
<reference evidence="1" key="1">
    <citation type="submission" date="2014-11" db="EMBL/GenBank/DDBJ databases">
        <authorList>
            <person name="Amaro Gonzalez C."/>
        </authorList>
    </citation>
    <scope>NUCLEOTIDE SEQUENCE</scope>
</reference>
<dbReference type="AlphaFoldDB" id="A0A0E9S5J8"/>
<organism evidence="1">
    <name type="scientific">Anguilla anguilla</name>
    <name type="common">European freshwater eel</name>
    <name type="synonym">Muraena anguilla</name>
    <dbReference type="NCBI Taxonomy" id="7936"/>
    <lineage>
        <taxon>Eukaryota</taxon>
        <taxon>Metazoa</taxon>
        <taxon>Chordata</taxon>
        <taxon>Craniata</taxon>
        <taxon>Vertebrata</taxon>
        <taxon>Euteleostomi</taxon>
        <taxon>Actinopterygii</taxon>
        <taxon>Neopterygii</taxon>
        <taxon>Teleostei</taxon>
        <taxon>Anguilliformes</taxon>
        <taxon>Anguillidae</taxon>
        <taxon>Anguilla</taxon>
    </lineage>
</organism>
<sequence length="45" mass="5421">MYICILCVSYIPVFCLHVNLFNLMQNKSCAQFTMYVKKICFSWEF</sequence>
<name>A0A0E9S5J8_ANGAN</name>
<dbReference type="EMBL" id="GBXM01072016">
    <property type="protein sequence ID" value="JAH36561.1"/>
    <property type="molecule type" value="Transcribed_RNA"/>
</dbReference>
<evidence type="ECO:0000313" key="1">
    <source>
        <dbReference type="EMBL" id="JAH36561.1"/>
    </source>
</evidence>
<protein>
    <submittedName>
        <fullName evidence="1">Uncharacterized protein</fullName>
    </submittedName>
</protein>
<reference evidence="1" key="2">
    <citation type="journal article" date="2015" name="Fish Shellfish Immunol.">
        <title>Early steps in the European eel (Anguilla anguilla)-Vibrio vulnificus interaction in the gills: Role of the RtxA13 toxin.</title>
        <authorList>
            <person name="Callol A."/>
            <person name="Pajuelo D."/>
            <person name="Ebbesson L."/>
            <person name="Teles M."/>
            <person name="MacKenzie S."/>
            <person name="Amaro C."/>
        </authorList>
    </citation>
    <scope>NUCLEOTIDE SEQUENCE</scope>
</reference>